<keyword evidence="4" id="KW-1185">Reference proteome</keyword>
<dbReference type="Proteomes" id="UP000186955">
    <property type="component" value="Unassembled WGS sequence"/>
</dbReference>
<organism evidence="3 4">
    <name type="scientific">Penicillium subrubescens</name>
    <dbReference type="NCBI Taxonomy" id="1316194"/>
    <lineage>
        <taxon>Eukaryota</taxon>
        <taxon>Fungi</taxon>
        <taxon>Dikarya</taxon>
        <taxon>Ascomycota</taxon>
        <taxon>Pezizomycotina</taxon>
        <taxon>Eurotiomycetes</taxon>
        <taxon>Eurotiomycetidae</taxon>
        <taxon>Eurotiales</taxon>
        <taxon>Aspergillaceae</taxon>
        <taxon>Penicillium</taxon>
    </lineage>
</organism>
<dbReference type="GO" id="GO:0006772">
    <property type="term" value="P:thiamine metabolic process"/>
    <property type="evidence" value="ECO:0007669"/>
    <property type="project" value="UniProtKB-ARBA"/>
</dbReference>
<sequence length="360" mass="38839">MTTQGPLTSWLLSATPQALKRATTHPFLAAAGSGTLSKETLSQWLSQDRLYAQSYIRFIGMLLTKIRLPANTPSTETLVNPTIEQTIIDVLIDALVNIRTELHFFESTAVQYGLDLTAIPPDEGGGSGAISTTGSGSCPGFTGAICGATNNSVSQAESGEINENSTTNPRENLHNLCKSQGECQMQAGSEICSPPTGHTGTSAAPTTPDCEPCQPSRLTSAAPPEQGPVFFAANRITRAYIDMFMSAGSPGVSALEGIAVLWATEVCYLRAWRYAASYGKKKAAAGKADVDADGGALREKFIPNWSSKEFEGFVNRIGDVLDEMVGKMKGVEETEVLRARCLEWWKQVVWLEERFWPDMD</sequence>
<dbReference type="SUPFAM" id="SSF48613">
    <property type="entry name" value="Heme oxygenase-like"/>
    <property type="match status" value="2"/>
</dbReference>
<evidence type="ECO:0000256" key="1">
    <source>
        <dbReference type="SAM" id="MobiDB-lite"/>
    </source>
</evidence>
<proteinExistence type="predicted"/>
<feature type="region of interest" description="Disordered" evidence="1">
    <location>
        <begin position="195"/>
        <end position="221"/>
    </location>
</feature>
<accession>A0A1Q5TGE4</accession>
<protein>
    <recommendedName>
        <fullName evidence="2">Thiaminase-2/PQQC domain-containing protein</fullName>
    </recommendedName>
</protein>
<dbReference type="InterPro" id="IPR053261">
    <property type="entry name" value="Polyketide-peptide_reg"/>
</dbReference>
<dbReference type="AlphaFoldDB" id="A0A1Q5TGE4"/>
<dbReference type="InterPro" id="IPR004305">
    <property type="entry name" value="Thiaminase-2/PQQC"/>
</dbReference>
<evidence type="ECO:0000259" key="2">
    <source>
        <dbReference type="Pfam" id="PF03070"/>
    </source>
</evidence>
<dbReference type="EMBL" id="MNBE01000664">
    <property type="protein sequence ID" value="OKO99308.1"/>
    <property type="molecule type" value="Genomic_DNA"/>
</dbReference>
<dbReference type="PANTHER" id="PTHR41813">
    <property type="entry name" value="REGULATOR PAB1642, PUTATIVE (AFU_ORTHOLOGUE AFUA_3G11955)-RELATED"/>
    <property type="match status" value="1"/>
</dbReference>
<comment type="caution">
    <text evidence="3">The sequence shown here is derived from an EMBL/GenBank/DDBJ whole genome shotgun (WGS) entry which is preliminary data.</text>
</comment>
<reference evidence="3 4" key="1">
    <citation type="submission" date="2016-10" db="EMBL/GenBank/DDBJ databases">
        <title>Genome sequence of the ascomycete fungus Penicillium subrubescens.</title>
        <authorList>
            <person name="De Vries R.P."/>
            <person name="Peng M."/>
            <person name="Dilokpimol A."/>
            <person name="Hilden K."/>
            <person name="Makela M.R."/>
            <person name="Grigoriev I."/>
            <person name="Riley R."/>
            <person name="Granchi Z."/>
        </authorList>
    </citation>
    <scope>NUCLEOTIDE SEQUENCE [LARGE SCALE GENOMIC DNA]</scope>
    <source>
        <strain evidence="3 4">CBS 132785</strain>
    </source>
</reference>
<feature type="domain" description="Thiaminase-2/PQQC" evidence="2">
    <location>
        <begin position="20"/>
        <end position="65"/>
    </location>
</feature>
<evidence type="ECO:0000313" key="3">
    <source>
        <dbReference type="EMBL" id="OKO99308.1"/>
    </source>
</evidence>
<gene>
    <name evidence="3" type="ORF">PENSUB_8695</name>
</gene>
<dbReference type="PANTHER" id="PTHR41813:SF2">
    <property type="entry name" value="REGULATOR PAB1642, PUTATIVE (AFU_ORTHOLOGUE AFUA_3G11955)-RELATED"/>
    <property type="match status" value="1"/>
</dbReference>
<name>A0A1Q5TGE4_9EURO</name>
<dbReference type="Gene3D" id="1.20.910.10">
    <property type="entry name" value="Heme oxygenase-like"/>
    <property type="match status" value="2"/>
</dbReference>
<dbReference type="Pfam" id="PF03070">
    <property type="entry name" value="TENA_THI-4"/>
    <property type="match status" value="1"/>
</dbReference>
<dbReference type="CDD" id="cd19357">
    <property type="entry name" value="TenA_E_At3g16990-like"/>
    <property type="match status" value="1"/>
</dbReference>
<dbReference type="InterPro" id="IPR016084">
    <property type="entry name" value="Haem_Oase-like_multi-hlx"/>
</dbReference>
<feature type="compositionally biased region" description="Polar residues" evidence="1">
    <location>
        <begin position="196"/>
        <end position="205"/>
    </location>
</feature>
<dbReference type="STRING" id="1316194.A0A1Q5TGE4"/>
<evidence type="ECO:0000313" key="4">
    <source>
        <dbReference type="Proteomes" id="UP000186955"/>
    </source>
</evidence>